<dbReference type="PATRIC" id="fig|1280950.3.peg.2196"/>
<reference evidence="6 7" key="1">
    <citation type="journal article" date="2014" name="Antonie Van Leeuwenhoek">
        <title>Hyphomonas beringensis sp. nov. and Hyphomonas chukchiensis sp. nov., isolated from surface seawater of the Bering Sea and Chukchi Sea.</title>
        <authorList>
            <person name="Li C."/>
            <person name="Lai Q."/>
            <person name="Li G."/>
            <person name="Dong C."/>
            <person name="Wang J."/>
            <person name="Liao Y."/>
            <person name="Shao Z."/>
        </authorList>
    </citation>
    <scope>NUCLEOTIDE SEQUENCE [LARGE SCALE GENOMIC DNA]</scope>
    <source>
        <strain evidence="6 7">MHS-2</strain>
    </source>
</reference>
<evidence type="ECO:0000256" key="1">
    <source>
        <dbReference type="ARBA" id="ARBA00000086"/>
    </source>
</evidence>
<gene>
    <name evidence="6" type="ORF">HJO_10967</name>
</gene>
<dbReference type="AlphaFoldDB" id="A0A059FMF4"/>
<dbReference type="eggNOG" id="COG0122">
    <property type="taxonomic scope" value="Bacteria"/>
</dbReference>
<dbReference type="Pfam" id="PF00730">
    <property type="entry name" value="HhH-GPD"/>
    <property type="match status" value="1"/>
</dbReference>
<evidence type="ECO:0000256" key="4">
    <source>
        <dbReference type="ARBA" id="ARBA00023204"/>
    </source>
</evidence>
<accession>A0A059FMF4</accession>
<dbReference type="GO" id="GO:0032993">
    <property type="term" value="C:protein-DNA complex"/>
    <property type="evidence" value="ECO:0007669"/>
    <property type="project" value="TreeGrafter"/>
</dbReference>
<dbReference type="GO" id="GO:0006307">
    <property type="term" value="P:DNA alkylation repair"/>
    <property type="evidence" value="ECO:0007669"/>
    <property type="project" value="TreeGrafter"/>
</dbReference>
<dbReference type="SMART" id="SM00478">
    <property type="entry name" value="ENDO3c"/>
    <property type="match status" value="1"/>
</dbReference>
<dbReference type="GO" id="GO:0006285">
    <property type="term" value="P:base-excision repair, AP site formation"/>
    <property type="evidence" value="ECO:0007669"/>
    <property type="project" value="TreeGrafter"/>
</dbReference>
<proteinExistence type="predicted"/>
<dbReference type="InterPro" id="IPR051912">
    <property type="entry name" value="Alkylbase_DNA_Glycosylase/TA"/>
</dbReference>
<dbReference type="CDD" id="cd00056">
    <property type="entry name" value="ENDO3c"/>
    <property type="match status" value="1"/>
</dbReference>
<evidence type="ECO:0000313" key="6">
    <source>
        <dbReference type="EMBL" id="KCZ91633.1"/>
    </source>
</evidence>
<dbReference type="Gene3D" id="1.10.340.30">
    <property type="entry name" value="Hypothetical protein, domain 2"/>
    <property type="match status" value="1"/>
</dbReference>
<evidence type="ECO:0000313" key="7">
    <source>
        <dbReference type="Proteomes" id="UP000025171"/>
    </source>
</evidence>
<dbReference type="STRING" id="1280950.HJO_10967"/>
<feature type="domain" description="HhH-GPD" evidence="5">
    <location>
        <begin position="50"/>
        <end position="202"/>
    </location>
</feature>
<dbReference type="SUPFAM" id="SSF48150">
    <property type="entry name" value="DNA-glycosylase"/>
    <property type="match status" value="1"/>
</dbReference>
<dbReference type="InterPro" id="IPR003265">
    <property type="entry name" value="HhH-GPD_domain"/>
</dbReference>
<protein>
    <recommendedName>
        <fullName evidence="2">DNA-3-methyladenine glycosylase II</fullName>
        <ecNumber evidence="2">3.2.2.21</ecNumber>
    </recommendedName>
</protein>
<dbReference type="GO" id="GO:0043916">
    <property type="term" value="F:DNA-7-methylguanine glycosylase activity"/>
    <property type="evidence" value="ECO:0007669"/>
    <property type="project" value="TreeGrafter"/>
</dbReference>
<keyword evidence="4" id="KW-0234">DNA repair</keyword>
<sequence length="211" mass="22493">MTAPSRARLKAACDALSVTDPALARAYSALGIPEWRGGEASYAMLARMITHQQISLGAAAAIWARTEVLLGEVTPQAVLAADPDAIRACGQSRPKVGHLVSIAEAVVTGTLSLPRVCAAPLDSARRELLAVRGIGPWTAELFLLYATGAMDAFPTGDVGLMEAHRQLSGAETRMDIKGFTAHAEAWRPYRGVAAHLLWAWFHAVREGRVTV</sequence>
<dbReference type="GO" id="GO:0008725">
    <property type="term" value="F:DNA-3-methyladenine glycosylase activity"/>
    <property type="evidence" value="ECO:0007669"/>
    <property type="project" value="TreeGrafter"/>
</dbReference>
<evidence type="ECO:0000256" key="3">
    <source>
        <dbReference type="ARBA" id="ARBA00022763"/>
    </source>
</evidence>
<comment type="caution">
    <text evidence="6">The sequence shown here is derived from an EMBL/GenBank/DDBJ whole genome shotgun (WGS) entry which is preliminary data.</text>
</comment>
<dbReference type="Gene3D" id="1.10.1670.40">
    <property type="match status" value="1"/>
</dbReference>
<name>A0A059FMF4_9PROT</name>
<keyword evidence="7" id="KW-1185">Reference proteome</keyword>
<dbReference type="OrthoDB" id="9785929at2"/>
<dbReference type="Proteomes" id="UP000025171">
    <property type="component" value="Unassembled WGS sequence"/>
</dbReference>
<dbReference type="GO" id="GO:0032131">
    <property type="term" value="F:alkylated DNA binding"/>
    <property type="evidence" value="ECO:0007669"/>
    <property type="project" value="TreeGrafter"/>
</dbReference>
<dbReference type="InterPro" id="IPR011257">
    <property type="entry name" value="DNA_glycosylase"/>
</dbReference>
<evidence type="ECO:0000259" key="5">
    <source>
        <dbReference type="SMART" id="SM00478"/>
    </source>
</evidence>
<dbReference type="GO" id="GO:0005737">
    <property type="term" value="C:cytoplasm"/>
    <property type="evidence" value="ECO:0007669"/>
    <property type="project" value="TreeGrafter"/>
</dbReference>
<dbReference type="RefSeq" id="WP_051618525.1">
    <property type="nucleotide sequence ID" value="NZ_ARYK01000005.1"/>
</dbReference>
<dbReference type="EC" id="3.2.2.21" evidence="2"/>
<evidence type="ECO:0000256" key="2">
    <source>
        <dbReference type="ARBA" id="ARBA00012000"/>
    </source>
</evidence>
<dbReference type="PANTHER" id="PTHR43003:SF5">
    <property type="entry name" value="DNA-3-METHYLADENINE GLYCOSYLASE"/>
    <property type="match status" value="1"/>
</dbReference>
<organism evidence="6 7">
    <name type="scientific">Hyphomonas johnsonii MHS-2</name>
    <dbReference type="NCBI Taxonomy" id="1280950"/>
    <lineage>
        <taxon>Bacteria</taxon>
        <taxon>Pseudomonadati</taxon>
        <taxon>Pseudomonadota</taxon>
        <taxon>Alphaproteobacteria</taxon>
        <taxon>Hyphomonadales</taxon>
        <taxon>Hyphomonadaceae</taxon>
        <taxon>Hyphomonas</taxon>
    </lineage>
</organism>
<comment type="catalytic activity">
    <reaction evidence="1">
        <text>Hydrolysis of alkylated DNA, releasing 3-methyladenine, 3-methylguanine, 7-methylguanine and 7-methyladenine.</text>
        <dbReference type="EC" id="3.2.2.21"/>
    </reaction>
</comment>
<keyword evidence="3" id="KW-0227">DNA damage</keyword>
<dbReference type="PANTHER" id="PTHR43003">
    <property type="entry name" value="DNA-3-METHYLADENINE GLYCOSYLASE"/>
    <property type="match status" value="1"/>
</dbReference>
<dbReference type="EMBL" id="ARYK01000005">
    <property type="protein sequence ID" value="KCZ91633.1"/>
    <property type="molecule type" value="Genomic_DNA"/>
</dbReference>